<organism evidence="2 3">
    <name type="scientific">Pseudorhodoferax soli</name>
    <dbReference type="NCBI Taxonomy" id="545864"/>
    <lineage>
        <taxon>Bacteria</taxon>
        <taxon>Pseudomonadati</taxon>
        <taxon>Pseudomonadota</taxon>
        <taxon>Betaproteobacteria</taxon>
        <taxon>Burkholderiales</taxon>
        <taxon>Comamonadaceae</taxon>
    </lineage>
</organism>
<evidence type="ECO:0000313" key="2">
    <source>
        <dbReference type="EMBL" id="RCW66239.1"/>
    </source>
</evidence>
<reference evidence="2 3" key="1">
    <citation type="submission" date="2018-07" db="EMBL/GenBank/DDBJ databases">
        <title>Genomic Encyclopedia of Type Strains, Phase IV (KMG-IV): sequencing the most valuable type-strain genomes for metagenomic binning, comparative biology and taxonomic classification.</title>
        <authorList>
            <person name="Goeker M."/>
        </authorList>
    </citation>
    <scope>NUCLEOTIDE SEQUENCE [LARGE SCALE GENOMIC DNA]</scope>
    <source>
        <strain evidence="2 3">DSM 21634</strain>
    </source>
</reference>
<name>A0A368XF14_9BURK</name>
<feature type="compositionally biased region" description="Basic and acidic residues" evidence="1">
    <location>
        <begin position="210"/>
        <end position="241"/>
    </location>
</feature>
<feature type="compositionally biased region" description="Low complexity" evidence="1">
    <location>
        <begin position="169"/>
        <end position="180"/>
    </location>
</feature>
<dbReference type="RefSeq" id="WP_147283010.1">
    <property type="nucleotide sequence ID" value="NZ_QPJK01000011.1"/>
</dbReference>
<dbReference type="InterPro" id="IPR021960">
    <property type="entry name" value="DUF3577"/>
</dbReference>
<dbReference type="OrthoDB" id="6402776at2"/>
<accession>A0A368XF14</accession>
<dbReference type="AlphaFoldDB" id="A0A368XF14"/>
<dbReference type="EMBL" id="QPJK01000011">
    <property type="protein sequence ID" value="RCW66239.1"/>
    <property type="molecule type" value="Genomic_DNA"/>
</dbReference>
<dbReference type="Proteomes" id="UP000252884">
    <property type="component" value="Unassembled WGS sequence"/>
</dbReference>
<protein>
    <submittedName>
        <fullName evidence="2">Uncharacterized protein DUF3577</fullName>
    </submittedName>
</protein>
<proteinExistence type="predicted"/>
<gene>
    <name evidence="2" type="ORF">DES41_111197</name>
</gene>
<comment type="caution">
    <text evidence="2">The sequence shown here is derived from an EMBL/GenBank/DDBJ whole genome shotgun (WGS) entry which is preliminary data.</text>
</comment>
<keyword evidence="3" id="KW-1185">Reference proteome</keyword>
<evidence type="ECO:0000256" key="1">
    <source>
        <dbReference type="SAM" id="MobiDB-lite"/>
    </source>
</evidence>
<feature type="region of interest" description="Disordered" evidence="1">
    <location>
        <begin position="143"/>
        <end position="241"/>
    </location>
</feature>
<dbReference type="Pfam" id="PF12101">
    <property type="entry name" value="DUF3577"/>
    <property type="match status" value="1"/>
</dbReference>
<evidence type="ECO:0000313" key="3">
    <source>
        <dbReference type="Proteomes" id="UP000252884"/>
    </source>
</evidence>
<sequence length="241" mass="26850">MANDTQDKQFFNLHASGIGYLNRVRWVETNNRSGGRRAEPFLSCAINALRGSSDSPQYTYFDLKVVGEDAIQVISDLEEAVNAERKVIVAFRAADLYVHTYERRKRDGRNGQRSDEMETASLIKARLLLITSAKVDGELVYKREEPEEGDAGGVDDAGAEPGDAGDGGNTDTDQPQEANPAEPPQRREPANQRPQGQHHAGDRGQGQRSRGGERGSDRREERQHQGRDQRGDTRSDRYARN</sequence>